<dbReference type="EMBL" id="JACIDY010000004">
    <property type="protein sequence ID" value="MBB3940475.1"/>
    <property type="molecule type" value="Genomic_DNA"/>
</dbReference>
<evidence type="ECO:0000313" key="5">
    <source>
        <dbReference type="EMBL" id="MBB3940475.1"/>
    </source>
</evidence>
<dbReference type="InterPro" id="IPR045851">
    <property type="entry name" value="AMP-bd_C_sf"/>
</dbReference>
<dbReference type="InterPro" id="IPR000873">
    <property type="entry name" value="AMP-dep_synth/lig_dom"/>
</dbReference>
<dbReference type="PANTHER" id="PTHR43201">
    <property type="entry name" value="ACYL-COA SYNTHETASE"/>
    <property type="match status" value="1"/>
</dbReference>
<dbReference type="PROSITE" id="PS00455">
    <property type="entry name" value="AMP_BINDING"/>
    <property type="match status" value="1"/>
</dbReference>
<dbReference type="AlphaFoldDB" id="A0A7W6C1M7"/>
<dbReference type="InterPro" id="IPR042099">
    <property type="entry name" value="ANL_N_sf"/>
</dbReference>
<dbReference type="Pfam" id="PF13193">
    <property type="entry name" value="AMP-binding_C"/>
    <property type="match status" value="1"/>
</dbReference>
<dbReference type="PANTHER" id="PTHR43201:SF5">
    <property type="entry name" value="MEDIUM-CHAIN ACYL-COA LIGASE ACSF2, MITOCHONDRIAL"/>
    <property type="match status" value="1"/>
</dbReference>
<evidence type="ECO:0000259" key="3">
    <source>
        <dbReference type="Pfam" id="PF00501"/>
    </source>
</evidence>
<comment type="caution">
    <text evidence="5">The sequence shown here is derived from an EMBL/GenBank/DDBJ whole genome shotgun (WGS) entry which is preliminary data.</text>
</comment>
<dbReference type="Gene3D" id="3.40.50.12780">
    <property type="entry name" value="N-terminal domain of ligase-like"/>
    <property type="match status" value="1"/>
</dbReference>
<evidence type="ECO:0000256" key="2">
    <source>
        <dbReference type="ARBA" id="ARBA00022598"/>
    </source>
</evidence>
<dbReference type="Gene3D" id="3.30.300.30">
    <property type="match status" value="1"/>
</dbReference>
<proteinExistence type="inferred from homology"/>
<keyword evidence="2 5" id="KW-0436">Ligase</keyword>
<protein>
    <submittedName>
        <fullName evidence="5">Acyl-CoA synthetase (AMP-forming)/AMP-acid ligase II</fullName>
    </submittedName>
</protein>
<evidence type="ECO:0000313" key="6">
    <source>
        <dbReference type="Proteomes" id="UP000561459"/>
    </source>
</evidence>
<organism evidence="5 6">
    <name type="scientific">Novosphingobium fluoreni</name>
    <dbReference type="NCBI Taxonomy" id="1391222"/>
    <lineage>
        <taxon>Bacteria</taxon>
        <taxon>Pseudomonadati</taxon>
        <taxon>Pseudomonadota</taxon>
        <taxon>Alphaproteobacteria</taxon>
        <taxon>Sphingomonadales</taxon>
        <taxon>Sphingomonadaceae</taxon>
        <taxon>Novosphingobium</taxon>
    </lineage>
</organism>
<dbReference type="InterPro" id="IPR020845">
    <property type="entry name" value="AMP-binding_CS"/>
</dbReference>
<evidence type="ECO:0000259" key="4">
    <source>
        <dbReference type="Pfam" id="PF13193"/>
    </source>
</evidence>
<dbReference type="GO" id="GO:0031956">
    <property type="term" value="F:medium-chain fatty acid-CoA ligase activity"/>
    <property type="evidence" value="ECO:0007669"/>
    <property type="project" value="TreeGrafter"/>
</dbReference>
<gene>
    <name evidence="5" type="ORF">GGR39_002132</name>
</gene>
<dbReference type="SUPFAM" id="SSF56801">
    <property type="entry name" value="Acetyl-CoA synthetase-like"/>
    <property type="match status" value="1"/>
</dbReference>
<accession>A0A7W6C1M7</accession>
<dbReference type="Pfam" id="PF00501">
    <property type="entry name" value="AMP-binding"/>
    <property type="match status" value="1"/>
</dbReference>
<reference evidence="5 6" key="1">
    <citation type="submission" date="2020-08" db="EMBL/GenBank/DDBJ databases">
        <title>Genomic Encyclopedia of Type Strains, Phase IV (KMG-IV): sequencing the most valuable type-strain genomes for metagenomic binning, comparative biology and taxonomic classification.</title>
        <authorList>
            <person name="Goeker M."/>
        </authorList>
    </citation>
    <scope>NUCLEOTIDE SEQUENCE [LARGE SCALE GENOMIC DNA]</scope>
    <source>
        <strain evidence="5 6">DSM 27568</strain>
    </source>
</reference>
<evidence type="ECO:0000256" key="1">
    <source>
        <dbReference type="ARBA" id="ARBA00006432"/>
    </source>
</evidence>
<sequence length="511" mass="55023">MDNENVDYPQPVLNPDVPIFADLMRAAAVRFPHREAFVHGSERITYAQWYEQSLRCGHALRERGAVPGSIVLIALENSIDFAICFAAAQLIGAIASGVNVRLGRRELNSIVTRSGAPVIVLEDNAPFASQGQATIRRSDLDAIRHEGAAAVPHLGKPDDLAVVIWTSGTTGLPKGACFSHDNLRRAIRTAGPLAAPFARKLGSVPFAHAGFMSKGWEQVAFGMTLVIAAVPWNADDTLRLLLDERITIAGAVPTQWAKLVLLAAKADLSLPDLKVGISATAPAPPDLIAQVSSVFKVPLIVRYSMTECPSMTGTRTSDSAEVQFRTVGRPQPGVELRLLDADFKDVRHGEIGRIAVRSKTAMVGYWEDAERTAEVFLDDGWLLSGDLGHFDKAGNLVLAGRSGEMYIRGGYNVYPVEVERVLAEMPEIAAAAVVGVPAPVIGEIGVAFVVPRESESPPTLATVRDKIRAELADYKAPDHLVLTDALPVNAMMKIDKTELKRIAASLEITRG</sequence>
<name>A0A7W6C1M7_9SPHN</name>
<feature type="domain" description="AMP-dependent synthetase/ligase" evidence="3">
    <location>
        <begin position="25"/>
        <end position="366"/>
    </location>
</feature>
<dbReference type="GO" id="GO:0006631">
    <property type="term" value="P:fatty acid metabolic process"/>
    <property type="evidence" value="ECO:0007669"/>
    <property type="project" value="TreeGrafter"/>
</dbReference>
<comment type="similarity">
    <text evidence="1">Belongs to the ATP-dependent AMP-binding enzyme family.</text>
</comment>
<dbReference type="InterPro" id="IPR025110">
    <property type="entry name" value="AMP-bd_C"/>
</dbReference>
<keyword evidence="6" id="KW-1185">Reference proteome</keyword>
<dbReference type="Proteomes" id="UP000561459">
    <property type="component" value="Unassembled WGS sequence"/>
</dbReference>
<feature type="domain" description="AMP-binding enzyme C-terminal" evidence="4">
    <location>
        <begin position="417"/>
        <end position="489"/>
    </location>
</feature>
<dbReference type="RefSeq" id="WP_183617070.1">
    <property type="nucleotide sequence ID" value="NZ_JACIDY010000004.1"/>
</dbReference>